<keyword evidence="7" id="KW-0175">Coiled coil</keyword>
<comment type="subcellular location">
    <subcellularLocation>
        <location evidence="1">Cell outer membrane</location>
    </subcellularLocation>
</comment>
<dbReference type="PANTHER" id="PTHR30026:SF20">
    <property type="entry name" value="OUTER MEMBRANE PROTEIN TOLC"/>
    <property type="match status" value="1"/>
</dbReference>
<sequence length="447" mass="50122">MNRRKYFISLIVTIAISSNALVTSISAQDNAKSLSLSEAISSTLINNKSIQLAKLDENIAASNYKQTEAIFLPQVGFSYTAMSTNNPLNAFGFKLQQKTISATDFNPNLLNHPSGTPDFTTKLEVQQPLINMDMLYMRKGALKQTEVYQYKTQRTKEYLTFEVQKAYLQLQLAYDAVSVLEEALQTVKTVYTFTDNHFQQGLIQKSDVLNVQVQVATVESNLSKAKNNIRNASDYLSLLMGQPSGIIYKVTDDFQNEKSINDTASTIAATRADFMAMQKAIEASDLMIKSNKMSHLPKLNAFGSYQLNDSRMLGFGANAYLAGVQVSWDIFKGNKTKNTITTQTLERNKLSEQLAQQKDQSQLELNKAYRDLADAQFEIKQQKIAIEQSDESLRILQNRYQQGLVNTTDVLMATTQLSQQKFALAQAVFTSNVTKAYLQFLMTSTTK</sequence>
<keyword evidence="2" id="KW-0813">Transport</keyword>
<organism evidence="8">
    <name type="scientific">mine drainage metagenome</name>
    <dbReference type="NCBI Taxonomy" id="410659"/>
    <lineage>
        <taxon>unclassified sequences</taxon>
        <taxon>metagenomes</taxon>
        <taxon>ecological metagenomes</taxon>
    </lineage>
</organism>
<evidence type="ECO:0000256" key="1">
    <source>
        <dbReference type="ARBA" id="ARBA00004442"/>
    </source>
</evidence>
<evidence type="ECO:0000256" key="6">
    <source>
        <dbReference type="ARBA" id="ARBA00023237"/>
    </source>
</evidence>
<reference evidence="8" key="1">
    <citation type="submission" date="2016-10" db="EMBL/GenBank/DDBJ databases">
        <title>Sequence of Gallionella enrichment culture.</title>
        <authorList>
            <person name="Poehlein A."/>
            <person name="Muehling M."/>
            <person name="Daniel R."/>
        </authorList>
    </citation>
    <scope>NUCLEOTIDE SEQUENCE</scope>
</reference>
<evidence type="ECO:0000256" key="3">
    <source>
        <dbReference type="ARBA" id="ARBA00022452"/>
    </source>
</evidence>
<protein>
    <submittedName>
        <fullName evidence="8">Cation efflux system protein CusC</fullName>
    </submittedName>
</protein>
<keyword evidence="6" id="KW-0998">Cell outer membrane</keyword>
<gene>
    <name evidence="8" type="primary">cusC_2</name>
    <name evidence="8" type="ORF">GALL_149270</name>
</gene>
<name>A0A1J5S3U5_9ZZZZ</name>
<dbReference type="GO" id="GO:0009279">
    <property type="term" value="C:cell outer membrane"/>
    <property type="evidence" value="ECO:0007669"/>
    <property type="project" value="UniProtKB-SubCell"/>
</dbReference>
<dbReference type="InterPro" id="IPR003423">
    <property type="entry name" value="OMP_efflux"/>
</dbReference>
<accession>A0A1J5S3U5</accession>
<dbReference type="EMBL" id="MLJW01000070">
    <property type="protein sequence ID" value="OIR02927.1"/>
    <property type="molecule type" value="Genomic_DNA"/>
</dbReference>
<feature type="coiled-coil region" evidence="7">
    <location>
        <begin position="340"/>
        <end position="399"/>
    </location>
</feature>
<dbReference type="Pfam" id="PF02321">
    <property type="entry name" value="OEP"/>
    <property type="match status" value="2"/>
</dbReference>
<evidence type="ECO:0000256" key="2">
    <source>
        <dbReference type="ARBA" id="ARBA00022448"/>
    </source>
</evidence>
<dbReference type="InterPro" id="IPR051906">
    <property type="entry name" value="TolC-like"/>
</dbReference>
<proteinExistence type="predicted"/>
<evidence type="ECO:0000256" key="4">
    <source>
        <dbReference type="ARBA" id="ARBA00022692"/>
    </source>
</evidence>
<comment type="caution">
    <text evidence="8">The sequence shown here is derived from an EMBL/GenBank/DDBJ whole genome shotgun (WGS) entry which is preliminary data.</text>
</comment>
<keyword evidence="4" id="KW-0812">Transmembrane</keyword>
<keyword evidence="5" id="KW-0472">Membrane</keyword>
<dbReference type="GO" id="GO:0015562">
    <property type="term" value="F:efflux transmembrane transporter activity"/>
    <property type="evidence" value="ECO:0007669"/>
    <property type="project" value="InterPro"/>
</dbReference>
<evidence type="ECO:0000313" key="8">
    <source>
        <dbReference type="EMBL" id="OIR02927.1"/>
    </source>
</evidence>
<dbReference type="Gene3D" id="1.20.1600.10">
    <property type="entry name" value="Outer membrane efflux proteins (OEP)"/>
    <property type="match status" value="1"/>
</dbReference>
<evidence type="ECO:0000256" key="7">
    <source>
        <dbReference type="SAM" id="Coils"/>
    </source>
</evidence>
<keyword evidence="3" id="KW-1134">Transmembrane beta strand</keyword>
<dbReference type="PANTHER" id="PTHR30026">
    <property type="entry name" value="OUTER MEMBRANE PROTEIN TOLC"/>
    <property type="match status" value="1"/>
</dbReference>
<dbReference type="GO" id="GO:0015288">
    <property type="term" value="F:porin activity"/>
    <property type="evidence" value="ECO:0007669"/>
    <property type="project" value="TreeGrafter"/>
</dbReference>
<dbReference type="AlphaFoldDB" id="A0A1J5S3U5"/>
<dbReference type="SUPFAM" id="SSF56954">
    <property type="entry name" value="Outer membrane efflux proteins (OEP)"/>
    <property type="match status" value="1"/>
</dbReference>
<evidence type="ECO:0000256" key="5">
    <source>
        <dbReference type="ARBA" id="ARBA00023136"/>
    </source>
</evidence>
<dbReference type="GO" id="GO:1990281">
    <property type="term" value="C:efflux pump complex"/>
    <property type="evidence" value="ECO:0007669"/>
    <property type="project" value="TreeGrafter"/>
</dbReference>